<evidence type="ECO:0000256" key="4">
    <source>
        <dbReference type="ARBA" id="ARBA00022723"/>
    </source>
</evidence>
<dbReference type="EMBL" id="JBHUCP010000023">
    <property type="protein sequence ID" value="MFD1533123.1"/>
    <property type="molecule type" value="Genomic_DNA"/>
</dbReference>
<comment type="caution">
    <text evidence="9">The sequence shown here is derived from an EMBL/GenBank/DDBJ whole genome shotgun (WGS) entry which is preliminary data.</text>
</comment>
<keyword evidence="10" id="KW-1185">Reference proteome</keyword>
<feature type="transmembrane region" description="Helical" evidence="8">
    <location>
        <begin position="20"/>
        <end position="39"/>
    </location>
</feature>
<dbReference type="InterPro" id="IPR011138">
    <property type="entry name" value="Cytochrome_b-558"/>
</dbReference>
<keyword evidence="7 8" id="KW-0472">Membrane</keyword>
<evidence type="ECO:0000256" key="8">
    <source>
        <dbReference type="SAM" id="Phobius"/>
    </source>
</evidence>
<evidence type="ECO:0000313" key="9">
    <source>
        <dbReference type="EMBL" id="MFD1533123.1"/>
    </source>
</evidence>
<evidence type="ECO:0000256" key="5">
    <source>
        <dbReference type="ARBA" id="ARBA00022989"/>
    </source>
</evidence>
<reference evidence="10" key="1">
    <citation type="journal article" date="2019" name="Int. J. Syst. Evol. Microbiol.">
        <title>The Global Catalogue of Microorganisms (GCM) 10K type strain sequencing project: providing services to taxonomists for standard genome sequencing and annotation.</title>
        <authorList>
            <consortium name="The Broad Institute Genomics Platform"/>
            <consortium name="The Broad Institute Genome Sequencing Center for Infectious Disease"/>
            <person name="Wu L."/>
            <person name="Ma J."/>
        </authorList>
    </citation>
    <scope>NUCLEOTIDE SEQUENCE [LARGE SCALE GENOMIC DNA]</scope>
    <source>
        <strain evidence="10">JCM 12165</strain>
    </source>
</reference>
<dbReference type="InterPro" id="IPR034804">
    <property type="entry name" value="SQR/QFR_C/D"/>
</dbReference>
<proteinExistence type="predicted"/>
<protein>
    <submittedName>
        <fullName evidence="9">Succinate dehydrogenase cytochrome b subunit</fullName>
    </submittedName>
</protein>
<feature type="transmembrane region" description="Helical" evidence="8">
    <location>
        <begin position="168"/>
        <end position="185"/>
    </location>
</feature>
<evidence type="ECO:0000256" key="7">
    <source>
        <dbReference type="ARBA" id="ARBA00023136"/>
    </source>
</evidence>
<gene>
    <name evidence="9" type="ORF">ACFSCY_27225</name>
</gene>
<organism evidence="9 10">
    <name type="scientific">Pseudonocardia aurantiaca</name>
    <dbReference type="NCBI Taxonomy" id="75290"/>
    <lineage>
        <taxon>Bacteria</taxon>
        <taxon>Bacillati</taxon>
        <taxon>Actinomycetota</taxon>
        <taxon>Actinomycetes</taxon>
        <taxon>Pseudonocardiales</taxon>
        <taxon>Pseudonocardiaceae</taxon>
        <taxon>Pseudonocardia</taxon>
    </lineage>
</organism>
<dbReference type="RefSeq" id="WP_343983430.1">
    <property type="nucleotide sequence ID" value="NZ_BAAAJG010000016.1"/>
</dbReference>
<evidence type="ECO:0000256" key="1">
    <source>
        <dbReference type="ARBA" id="ARBA00004370"/>
    </source>
</evidence>
<sequence length="235" mass="25261">MVTVAERPVARARPVRSTSIKLKIVMAVSGAIMLLYLVAHMIGNLKIFLGADAIDTYAAWLRTVGEPALPAETLLWIVRLGLTVSVVAHIVSAAILARRARRARPVRYAYRPPVQASYAARTMRWGGVIILLFVIYHLLDLTTGTLNPNGVPGAVYGNVVADFAPQRWYVTVFYALAVIAMGFHVRHGLWSGLQTLGRSSAATQNVLKGVAMGVAIVLVAGFLSVPFAVMTGLVG</sequence>
<dbReference type="NCBIfam" id="TIGR02046">
    <property type="entry name" value="sdhC_b558_fam"/>
    <property type="match status" value="1"/>
</dbReference>
<accession>A0ABW4FRS7</accession>
<dbReference type="CDD" id="cd03498">
    <property type="entry name" value="SQR_TypeB_2_TM"/>
    <property type="match status" value="1"/>
</dbReference>
<name>A0ABW4FRS7_9PSEU</name>
<evidence type="ECO:0000256" key="2">
    <source>
        <dbReference type="ARBA" id="ARBA00022617"/>
    </source>
</evidence>
<dbReference type="Proteomes" id="UP001597145">
    <property type="component" value="Unassembled WGS sequence"/>
</dbReference>
<dbReference type="Pfam" id="PF01127">
    <property type="entry name" value="Sdh_cyt"/>
    <property type="match status" value="1"/>
</dbReference>
<keyword evidence="3 8" id="KW-0812">Transmembrane</keyword>
<keyword evidence="6" id="KW-0408">Iron</keyword>
<keyword evidence="5 8" id="KW-1133">Transmembrane helix</keyword>
<evidence type="ECO:0000313" key="10">
    <source>
        <dbReference type="Proteomes" id="UP001597145"/>
    </source>
</evidence>
<dbReference type="InterPro" id="IPR000701">
    <property type="entry name" value="SuccDH_FuR_B_TM-su"/>
</dbReference>
<evidence type="ECO:0000256" key="3">
    <source>
        <dbReference type="ARBA" id="ARBA00022692"/>
    </source>
</evidence>
<evidence type="ECO:0000256" key="6">
    <source>
        <dbReference type="ARBA" id="ARBA00023004"/>
    </source>
</evidence>
<feature type="transmembrane region" description="Helical" evidence="8">
    <location>
        <begin position="206"/>
        <end position="229"/>
    </location>
</feature>
<dbReference type="SUPFAM" id="SSF81343">
    <property type="entry name" value="Fumarate reductase respiratory complex transmembrane subunits"/>
    <property type="match status" value="1"/>
</dbReference>
<keyword evidence="4" id="KW-0479">Metal-binding</keyword>
<keyword evidence="2" id="KW-0349">Heme</keyword>
<feature type="transmembrane region" description="Helical" evidence="8">
    <location>
        <begin position="76"/>
        <end position="97"/>
    </location>
</feature>
<dbReference type="Gene3D" id="1.20.1300.10">
    <property type="entry name" value="Fumarate reductase/succinate dehydrogenase, transmembrane subunit"/>
    <property type="match status" value="1"/>
</dbReference>
<comment type="subcellular location">
    <subcellularLocation>
        <location evidence="1">Membrane</location>
    </subcellularLocation>
</comment>
<feature type="transmembrane region" description="Helical" evidence="8">
    <location>
        <begin position="118"/>
        <end position="139"/>
    </location>
</feature>